<dbReference type="InterPro" id="IPR006638">
    <property type="entry name" value="Elp3/MiaA/NifB-like_rSAM"/>
</dbReference>
<dbReference type="SFLD" id="SFLDF00413">
    <property type="entry name" value="CDK5RAP1"/>
    <property type="match status" value="1"/>
</dbReference>
<comment type="cofactor">
    <cofactor evidence="1">
        <name>[4Fe-4S] cluster</name>
        <dbReference type="ChEBI" id="CHEBI:49883"/>
    </cofactor>
</comment>
<dbReference type="SFLD" id="SFLDG01082">
    <property type="entry name" value="B12-binding_domain_containing"/>
    <property type="match status" value="1"/>
</dbReference>
<dbReference type="InterPro" id="IPR006463">
    <property type="entry name" value="MiaB_methiolase"/>
</dbReference>
<dbReference type="InterPro" id="IPR023404">
    <property type="entry name" value="rSAM_horseshoe"/>
</dbReference>
<dbReference type="InterPro" id="IPR058240">
    <property type="entry name" value="rSAM_sf"/>
</dbReference>
<reference evidence="12" key="2">
    <citation type="journal article" date="2021" name="Genome Biol. Evol.">
        <title>Developing a high-quality reference genome for a parasitic bivalve with doubly uniparental inheritance (Bivalvia: Unionida).</title>
        <authorList>
            <person name="Smith C.H."/>
        </authorList>
    </citation>
    <scope>NUCLEOTIDE SEQUENCE</scope>
    <source>
        <strain evidence="12">CHS0354</strain>
        <tissue evidence="12">Mantle</tissue>
    </source>
</reference>
<dbReference type="GO" id="GO:0051539">
    <property type="term" value="F:4 iron, 4 sulfur cluster binding"/>
    <property type="evidence" value="ECO:0007669"/>
    <property type="project" value="UniProtKB-KW"/>
</dbReference>
<dbReference type="Gene3D" id="3.80.30.20">
    <property type="entry name" value="tm_1862 like domain"/>
    <property type="match status" value="1"/>
</dbReference>
<dbReference type="GO" id="GO:0080090">
    <property type="term" value="P:regulation of primary metabolic process"/>
    <property type="evidence" value="ECO:0007669"/>
    <property type="project" value="UniProtKB-ARBA"/>
</dbReference>
<dbReference type="GO" id="GO:0035597">
    <property type="term" value="F:tRNA-2-methylthio-N(6)-dimethylallyladenosine(37) synthase activity"/>
    <property type="evidence" value="ECO:0007669"/>
    <property type="project" value="TreeGrafter"/>
</dbReference>
<keyword evidence="7" id="KW-0411">Iron-sulfur</keyword>
<dbReference type="PROSITE" id="PS01278">
    <property type="entry name" value="MTTASE_RADICAL"/>
    <property type="match status" value="1"/>
</dbReference>
<evidence type="ECO:0000256" key="6">
    <source>
        <dbReference type="ARBA" id="ARBA00023004"/>
    </source>
</evidence>
<dbReference type="InterPro" id="IPR002792">
    <property type="entry name" value="TRAM_dom"/>
</dbReference>
<dbReference type="InterPro" id="IPR020612">
    <property type="entry name" value="Methylthiotransferase_CS"/>
</dbReference>
<accession>A0AAE0SB54</accession>
<dbReference type="PROSITE" id="PS51449">
    <property type="entry name" value="MTTASE_N"/>
    <property type="match status" value="1"/>
</dbReference>
<dbReference type="SFLD" id="SFLDS00029">
    <property type="entry name" value="Radical_SAM"/>
    <property type="match status" value="1"/>
</dbReference>
<dbReference type="Gene3D" id="3.40.50.12160">
    <property type="entry name" value="Methylthiotransferase, N-terminal domain"/>
    <property type="match status" value="1"/>
</dbReference>
<dbReference type="PROSITE" id="PS50926">
    <property type="entry name" value="TRAM"/>
    <property type="match status" value="1"/>
</dbReference>
<feature type="domain" description="MTTase N-terminal" evidence="10">
    <location>
        <begin position="92"/>
        <end position="214"/>
    </location>
</feature>
<dbReference type="GO" id="GO:0005829">
    <property type="term" value="C:cytosol"/>
    <property type="evidence" value="ECO:0007669"/>
    <property type="project" value="TreeGrafter"/>
</dbReference>
<dbReference type="Pfam" id="PF01938">
    <property type="entry name" value="TRAM"/>
    <property type="match status" value="1"/>
</dbReference>
<evidence type="ECO:0000256" key="2">
    <source>
        <dbReference type="ARBA" id="ARBA00009815"/>
    </source>
</evidence>
<keyword evidence="13" id="KW-1185">Reference proteome</keyword>
<sequence length="597" mass="67021">MIGTSRPMIKACLNSFISAHRHVKKPAISSLRYATTDEGSKSSRTSRLPNGPSLEHFIANSSKTTNSATSQTHDPIDKIPYIQKSALHGHGKKVYFDVYGCQMNVNDTEIAWSILDSNGYQRTTDTTEADVILIMTCSIREGAEQKIWNRLNQLRVLKRKKSVSTKGSPLKIGILGCMAERLKSKIVEREKMVDLVCGPDAYRDLPRMLADTSSGQASVNVLLSLDETYADIMPVRLNADSCSAFVSIMRGCDNMCSYCIVPFTRGRERSRPIDSIVEEVKILSDKGIKEVTLLGQNVNSYRDTSESQYAGGFESDSATHLSAGFKTIYKPKFGGRRFSNLLDKVSQVDPEMRIRFTSPHPKDFPDEVLQLIQERSNICNQIHLPAQSGNNEVLMAMRRGYTVEAYMDLVYHIRDIIPDVALSSDFIAGFCGETEKAHLETVNLMRQVKYSFVYCFPYSMRGKTHAYHRLTDDVPEAEKARRHMELSSVFREEVLKLNQAQIGQQQLVLVEGKSKRSVHDLAGRNDGNKKVIFTNTEVPCEISSKELKPVTPGDYVVVQIVRATSQVLHGVPLYHTTLQDFSKRQTTSQRYCNASTI</sequence>
<keyword evidence="4" id="KW-0949">S-adenosyl-L-methionine</keyword>
<feature type="region of interest" description="Disordered" evidence="8">
    <location>
        <begin position="34"/>
        <end position="75"/>
    </location>
</feature>
<dbReference type="Proteomes" id="UP001195483">
    <property type="component" value="Unassembled WGS sequence"/>
</dbReference>
<dbReference type="FunFam" id="3.80.30.20:FF:000003">
    <property type="entry name" value="CDK5 regulatory subunit-associated protein 1"/>
    <property type="match status" value="1"/>
</dbReference>
<comment type="similarity">
    <text evidence="2">Belongs to the methylthiotransferase family. MiaB subfamily.</text>
</comment>
<dbReference type="InterPro" id="IPR005839">
    <property type="entry name" value="Methylthiotransferase"/>
</dbReference>
<evidence type="ECO:0000256" key="8">
    <source>
        <dbReference type="SAM" id="MobiDB-lite"/>
    </source>
</evidence>
<organism evidence="12 13">
    <name type="scientific">Potamilus streckersoni</name>
    <dbReference type="NCBI Taxonomy" id="2493646"/>
    <lineage>
        <taxon>Eukaryota</taxon>
        <taxon>Metazoa</taxon>
        <taxon>Spiralia</taxon>
        <taxon>Lophotrochozoa</taxon>
        <taxon>Mollusca</taxon>
        <taxon>Bivalvia</taxon>
        <taxon>Autobranchia</taxon>
        <taxon>Heteroconchia</taxon>
        <taxon>Palaeoheterodonta</taxon>
        <taxon>Unionida</taxon>
        <taxon>Unionoidea</taxon>
        <taxon>Unionidae</taxon>
        <taxon>Ambleminae</taxon>
        <taxon>Lampsilini</taxon>
        <taxon>Potamilus</taxon>
    </lineage>
</organism>
<evidence type="ECO:0000256" key="3">
    <source>
        <dbReference type="ARBA" id="ARBA00022485"/>
    </source>
</evidence>
<dbReference type="SFLD" id="SFLDG01061">
    <property type="entry name" value="methylthiotransferase"/>
    <property type="match status" value="1"/>
</dbReference>
<evidence type="ECO:0000256" key="4">
    <source>
        <dbReference type="ARBA" id="ARBA00022691"/>
    </source>
</evidence>
<comment type="caution">
    <text evidence="12">The sequence shown here is derived from an EMBL/GenBank/DDBJ whole genome shotgun (WGS) entry which is preliminary data.</text>
</comment>
<dbReference type="FunFam" id="3.40.50.12160:FF:000003">
    <property type="entry name" value="CDK5 regulatory subunit-associated protein 1"/>
    <property type="match status" value="1"/>
</dbReference>
<evidence type="ECO:0008006" key="14">
    <source>
        <dbReference type="Google" id="ProtNLM"/>
    </source>
</evidence>
<keyword evidence="5" id="KW-0479">Metal-binding</keyword>
<proteinExistence type="inferred from homology"/>
<feature type="compositionally biased region" description="Low complexity" evidence="8">
    <location>
        <begin position="59"/>
        <end position="72"/>
    </location>
</feature>
<feature type="domain" description="TRAM" evidence="9">
    <location>
        <begin position="499"/>
        <end position="574"/>
    </location>
</feature>
<evidence type="ECO:0000259" key="9">
    <source>
        <dbReference type="PROSITE" id="PS50926"/>
    </source>
</evidence>
<dbReference type="GO" id="GO:0005739">
    <property type="term" value="C:mitochondrion"/>
    <property type="evidence" value="ECO:0007669"/>
    <property type="project" value="TreeGrafter"/>
</dbReference>
<dbReference type="InterPro" id="IPR038135">
    <property type="entry name" value="Methylthiotransferase_N_sf"/>
</dbReference>
<evidence type="ECO:0000256" key="1">
    <source>
        <dbReference type="ARBA" id="ARBA00001966"/>
    </source>
</evidence>
<evidence type="ECO:0000313" key="13">
    <source>
        <dbReference type="Proteomes" id="UP001195483"/>
    </source>
</evidence>
<dbReference type="SUPFAM" id="SSF102114">
    <property type="entry name" value="Radical SAM enzymes"/>
    <property type="match status" value="1"/>
</dbReference>
<keyword evidence="3" id="KW-0004">4Fe-4S</keyword>
<dbReference type="InterPro" id="IPR013848">
    <property type="entry name" value="Methylthiotransferase_N"/>
</dbReference>
<evidence type="ECO:0000256" key="7">
    <source>
        <dbReference type="ARBA" id="ARBA00023014"/>
    </source>
</evidence>
<evidence type="ECO:0000313" key="12">
    <source>
        <dbReference type="EMBL" id="KAK3588483.1"/>
    </source>
</evidence>
<dbReference type="GO" id="GO:0046872">
    <property type="term" value="F:metal ion binding"/>
    <property type="evidence" value="ECO:0007669"/>
    <property type="project" value="UniProtKB-KW"/>
</dbReference>
<name>A0AAE0SB54_9BIVA</name>
<dbReference type="InterPro" id="IPR007197">
    <property type="entry name" value="rSAM"/>
</dbReference>
<keyword evidence="6" id="KW-0408">Iron</keyword>
<dbReference type="PANTHER" id="PTHR43020">
    <property type="entry name" value="CDK5 REGULATORY SUBUNIT-ASSOCIATED PROTEIN 1"/>
    <property type="match status" value="1"/>
</dbReference>
<feature type="domain" description="Radical SAM core" evidence="11">
    <location>
        <begin position="238"/>
        <end position="496"/>
    </location>
</feature>
<dbReference type="Pfam" id="PF00919">
    <property type="entry name" value="UPF0004"/>
    <property type="match status" value="1"/>
</dbReference>
<protein>
    <recommendedName>
        <fullName evidence="14">CDK5RAP1-like protein</fullName>
    </recommendedName>
</protein>
<dbReference type="GO" id="GO:0060255">
    <property type="term" value="P:regulation of macromolecule metabolic process"/>
    <property type="evidence" value="ECO:0007669"/>
    <property type="project" value="UniProtKB-ARBA"/>
</dbReference>
<dbReference type="Pfam" id="PF04055">
    <property type="entry name" value="Radical_SAM"/>
    <property type="match status" value="1"/>
</dbReference>
<dbReference type="EMBL" id="JAEAOA010000777">
    <property type="protein sequence ID" value="KAK3588483.1"/>
    <property type="molecule type" value="Genomic_DNA"/>
</dbReference>
<dbReference type="NCBIfam" id="TIGR00089">
    <property type="entry name" value="MiaB/RimO family radical SAM methylthiotransferase"/>
    <property type="match status" value="1"/>
</dbReference>
<dbReference type="PROSITE" id="PS51918">
    <property type="entry name" value="RADICAL_SAM"/>
    <property type="match status" value="1"/>
</dbReference>
<reference evidence="12" key="1">
    <citation type="journal article" date="2021" name="Genome Biol. Evol.">
        <title>A High-Quality Reference Genome for a Parasitic Bivalve with Doubly Uniparental Inheritance (Bivalvia: Unionida).</title>
        <authorList>
            <person name="Smith C.H."/>
        </authorList>
    </citation>
    <scope>NUCLEOTIDE SEQUENCE</scope>
    <source>
        <strain evidence="12">CHS0354</strain>
    </source>
</reference>
<reference evidence="12" key="3">
    <citation type="submission" date="2023-05" db="EMBL/GenBank/DDBJ databases">
        <authorList>
            <person name="Smith C.H."/>
        </authorList>
    </citation>
    <scope>NUCLEOTIDE SEQUENCE</scope>
    <source>
        <strain evidence="12">CHS0354</strain>
        <tissue evidence="12">Mantle</tissue>
    </source>
</reference>
<evidence type="ECO:0000259" key="10">
    <source>
        <dbReference type="PROSITE" id="PS51449"/>
    </source>
</evidence>
<gene>
    <name evidence="12" type="ORF">CHS0354_012892</name>
</gene>
<evidence type="ECO:0000256" key="5">
    <source>
        <dbReference type="ARBA" id="ARBA00022723"/>
    </source>
</evidence>
<dbReference type="SMART" id="SM00729">
    <property type="entry name" value="Elp3"/>
    <property type="match status" value="1"/>
</dbReference>
<evidence type="ECO:0000259" key="11">
    <source>
        <dbReference type="PROSITE" id="PS51918"/>
    </source>
</evidence>
<dbReference type="SFLD" id="SFLDF00273">
    <property type="entry name" value="(dimethylallyl)adenosine_tRNA"/>
    <property type="match status" value="1"/>
</dbReference>
<dbReference type="PANTHER" id="PTHR43020:SF2">
    <property type="entry name" value="MITOCHONDRIAL TRNA METHYLTHIOTRANSFERASE CDK5RAP1"/>
    <property type="match status" value="1"/>
</dbReference>
<dbReference type="AlphaFoldDB" id="A0AAE0SB54"/>